<dbReference type="PRINTS" id="PR00032">
    <property type="entry name" value="HTHARAC"/>
</dbReference>
<name>A0ABV2FI60_9STRE</name>
<keyword evidence="1" id="KW-0805">Transcription regulation</keyword>
<dbReference type="InterPro" id="IPR009057">
    <property type="entry name" value="Homeodomain-like_sf"/>
</dbReference>
<protein>
    <submittedName>
        <fullName evidence="5">AraC-like DNA-binding protein/mannose-6-phosphate isomerase-like protein (Cupin superfamily)</fullName>
    </submittedName>
</protein>
<gene>
    <name evidence="5" type="ORF">ABID29_001313</name>
</gene>
<evidence type="ECO:0000256" key="2">
    <source>
        <dbReference type="ARBA" id="ARBA00023125"/>
    </source>
</evidence>
<organism evidence="5 6">
    <name type="scientific">Streptococcus rupicaprae</name>
    <dbReference type="NCBI Taxonomy" id="759619"/>
    <lineage>
        <taxon>Bacteria</taxon>
        <taxon>Bacillati</taxon>
        <taxon>Bacillota</taxon>
        <taxon>Bacilli</taxon>
        <taxon>Lactobacillales</taxon>
        <taxon>Streptococcaceae</taxon>
        <taxon>Streptococcus</taxon>
    </lineage>
</organism>
<evidence type="ECO:0000256" key="1">
    <source>
        <dbReference type="ARBA" id="ARBA00023015"/>
    </source>
</evidence>
<proteinExistence type="predicted"/>
<dbReference type="PANTHER" id="PTHR43280">
    <property type="entry name" value="ARAC-FAMILY TRANSCRIPTIONAL REGULATOR"/>
    <property type="match status" value="1"/>
</dbReference>
<dbReference type="InterPro" id="IPR020449">
    <property type="entry name" value="Tscrpt_reg_AraC-type_HTH"/>
</dbReference>
<accession>A0ABV2FI60</accession>
<keyword evidence="6" id="KW-1185">Reference proteome</keyword>
<dbReference type="CDD" id="cd06996">
    <property type="entry name" value="cupin_Lmo2851-like_N"/>
    <property type="match status" value="1"/>
</dbReference>
<evidence type="ECO:0000313" key="5">
    <source>
        <dbReference type="EMBL" id="MET3558193.1"/>
    </source>
</evidence>
<dbReference type="InterPro" id="IPR003313">
    <property type="entry name" value="AraC-bd"/>
</dbReference>
<feature type="domain" description="HTH araC/xylS-type" evidence="4">
    <location>
        <begin position="225"/>
        <end position="322"/>
    </location>
</feature>
<keyword evidence="2" id="KW-0238">DNA-binding</keyword>
<dbReference type="InterPro" id="IPR037923">
    <property type="entry name" value="HTH-like"/>
</dbReference>
<dbReference type="RefSeq" id="WP_354365246.1">
    <property type="nucleotide sequence ID" value="NZ_JBEPLO010000012.1"/>
</dbReference>
<dbReference type="PANTHER" id="PTHR43280:SF28">
    <property type="entry name" value="HTH-TYPE TRANSCRIPTIONAL ACTIVATOR RHAS"/>
    <property type="match status" value="1"/>
</dbReference>
<dbReference type="SMART" id="SM00342">
    <property type="entry name" value="HTH_ARAC"/>
    <property type="match status" value="1"/>
</dbReference>
<dbReference type="PROSITE" id="PS01124">
    <property type="entry name" value="HTH_ARAC_FAMILY_2"/>
    <property type="match status" value="1"/>
</dbReference>
<reference evidence="5 6" key="1">
    <citation type="submission" date="2024-06" db="EMBL/GenBank/DDBJ databases">
        <title>Genomic Encyclopedia of Type Strains, Phase IV (KMG-IV): sequencing the most valuable type-strain genomes for metagenomic binning, comparative biology and taxonomic classification.</title>
        <authorList>
            <person name="Goeker M."/>
        </authorList>
    </citation>
    <scope>NUCLEOTIDE SEQUENCE [LARGE SCALE GENOMIC DNA]</scope>
    <source>
        <strain evidence="5 6">DSM 28303</strain>
    </source>
</reference>
<evidence type="ECO:0000256" key="3">
    <source>
        <dbReference type="ARBA" id="ARBA00023163"/>
    </source>
</evidence>
<dbReference type="Gene3D" id="2.60.120.10">
    <property type="entry name" value="Jelly Rolls"/>
    <property type="match status" value="1"/>
</dbReference>
<dbReference type="SUPFAM" id="SSF46689">
    <property type="entry name" value="Homeodomain-like"/>
    <property type="match status" value="1"/>
</dbReference>
<evidence type="ECO:0000313" key="6">
    <source>
        <dbReference type="Proteomes" id="UP001549122"/>
    </source>
</evidence>
<sequence length="323" mass="37465">MNTLKHWLFKHTEHEDRQLNEQHFVSDFPELTQVGEQAIPVISQKIFGANKDVYISKHSRFADYPAHAHQFLEINYVYHGSCRQIINGKDYTFQAGDIILMDTDSVHSIQALGEEDILLNILFQDKAISLEWLSQLQSHNSLIYQLLLSETLTEKGQSNFAIFPASKTKNVLPLLDQLLEEYFFPGDFSDKMISHYLSILMYHLARTLSQVNQETLLNKTSDPYTKVLEMIDQNYEHLDLSTAAKQLNFNKNYLSNLIKERSGKTFTQLLHQKRLSRAKLLIESTQLPIHDIAQQTGFSNRTFFYKKFEEAYGVKPSELRGRV</sequence>
<dbReference type="Pfam" id="PF12833">
    <property type="entry name" value="HTH_18"/>
    <property type="match status" value="1"/>
</dbReference>
<dbReference type="Pfam" id="PF02311">
    <property type="entry name" value="AraC_binding"/>
    <property type="match status" value="1"/>
</dbReference>
<dbReference type="InterPro" id="IPR018062">
    <property type="entry name" value="HTH_AraC-typ_CS"/>
</dbReference>
<keyword evidence="3" id="KW-0804">Transcription</keyword>
<dbReference type="EMBL" id="JBEPLO010000012">
    <property type="protein sequence ID" value="MET3558193.1"/>
    <property type="molecule type" value="Genomic_DNA"/>
</dbReference>
<dbReference type="PROSITE" id="PS00041">
    <property type="entry name" value="HTH_ARAC_FAMILY_1"/>
    <property type="match status" value="1"/>
</dbReference>
<dbReference type="InterPro" id="IPR014710">
    <property type="entry name" value="RmlC-like_jellyroll"/>
</dbReference>
<evidence type="ECO:0000259" key="4">
    <source>
        <dbReference type="PROSITE" id="PS01124"/>
    </source>
</evidence>
<dbReference type="SUPFAM" id="SSF51215">
    <property type="entry name" value="Regulatory protein AraC"/>
    <property type="match status" value="1"/>
</dbReference>
<comment type="caution">
    <text evidence="5">The sequence shown here is derived from an EMBL/GenBank/DDBJ whole genome shotgun (WGS) entry which is preliminary data.</text>
</comment>
<dbReference type="InterPro" id="IPR018060">
    <property type="entry name" value="HTH_AraC"/>
</dbReference>
<dbReference type="Proteomes" id="UP001549122">
    <property type="component" value="Unassembled WGS sequence"/>
</dbReference>
<dbReference type="Gene3D" id="1.10.10.60">
    <property type="entry name" value="Homeodomain-like"/>
    <property type="match status" value="2"/>
</dbReference>